<feature type="compositionally biased region" description="Basic and acidic residues" evidence="1">
    <location>
        <begin position="92"/>
        <end position="118"/>
    </location>
</feature>
<accession>A0A4Z2EQ44</accession>
<dbReference type="Proteomes" id="UP000314294">
    <property type="component" value="Unassembled WGS sequence"/>
</dbReference>
<feature type="region of interest" description="Disordered" evidence="1">
    <location>
        <begin position="76"/>
        <end position="118"/>
    </location>
</feature>
<reference evidence="2 3" key="1">
    <citation type="submission" date="2019-03" db="EMBL/GenBank/DDBJ databases">
        <title>First draft genome of Liparis tanakae, snailfish: a comprehensive survey of snailfish specific genes.</title>
        <authorList>
            <person name="Kim W."/>
            <person name="Song I."/>
            <person name="Jeong J.-H."/>
            <person name="Kim D."/>
            <person name="Kim S."/>
            <person name="Ryu S."/>
            <person name="Song J.Y."/>
            <person name="Lee S.K."/>
        </authorList>
    </citation>
    <scope>NUCLEOTIDE SEQUENCE [LARGE SCALE GENOMIC DNA]</scope>
    <source>
        <tissue evidence="2">Muscle</tissue>
    </source>
</reference>
<evidence type="ECO:0000313" key="3">
    <source>
        <dbReference type="Proteomes" id="UP000314294"/>
    </source>
</evidence>
<name>A0A4Z2EQ44_9TELE</name>
<sequence>MLPGVGEMVPGVGVMLPGVGEMVPGVGVMLPGVGEMPVRTHGDEERVWRSRRPGRSVSLQACSPLVRCLASCGSYPHARAPGHTRTRPRARTSPEHVTEAVRTADGHWGPDHDIYGKP</sequence>
<proteinExistence type="predicted"/>
<feature type="compositionally biased region" description="Basic residues" evidence="1">
    <location>
        <begin position="80"/>
        <end position="90"/>
    </location>
</feature>
<feature type="region of interest" description="Disordered" evidence="1">
    <location>
        <begin position="32"/>
        <end position="52"/>
    </location>
</feature>
<evidence type="ECO:0000313" key="2">
    <source>
        <dbReference type="EMBL" id="TNN30919.1"/>
    </source>
</evidence>
<organism evidence="2 3">
    <name type="scientific">Liparis tanakae</name>
    <name type="common">Tanaka's snailfish</name>
    <dbReference type="NCBI Taxonomy" id="230148"/>
    <lineage>
        <taxon>Eukaryota</taxon>
        <taxon>Metazoa</taxon>
        <taxon>Chordata</taxon>
        <taxon>Craniata</taxon>
        <taxon>Vertebrata</taxon>
        <taxon>Euteleostomi</taxon>
        <taxon>Actinopterygii</taxon>
        <taxon>Neopterygii</taxon>
        <taxon>Teleostei</taxon>
        <taxon>Neoteleostei</taxon>
        <taxon>Acanthomorphata</taxon>
        <taxon>Eupercaria</taxon>
        <taxon>Perciformes</taxon>
        <taxon>Cottioidei</taxon>
        <taxon>Cottales</taxon>
        <taxon>Liparidae</taxon>
        <taxon>Liparis</taxon>
    </lineage>
</organism>
<gene>
    <name evidence="2" type="ORF">EYF80_058929</name>
</gene>
<evidence type="ECO:0000256" key="1">
    <source>
        <dbReference type="SAM" id="MobiDB-lite"/>
    </source>
</evidence>
<dbReference type="AlphaFoldDB" id="A0A4Z2EQ44"/>
<protein>
    <submittedName>
        <fullName evidence="2">Uncharacterized protein</fullName>
    </submittedName>
</protein>
<feature type="compositionally biased region" description="Basic and acidic residues" evidence="1">
    <location>
        <begin position="38"/>
        <end position="48"/>
    </location>
</feature>
<keyword evidence="3" id="KW-1185">Reference proteome</keyword>
<dbReference type="EMBL" id="SRLO01003993">
    <property type="protein sequence ID" value="TNN30919.1"/>
    <property type="molecule type" value="Genomic_DNA"/>
</dbReference>
<comment type="caution">
    <text evidence="2">The sequence shown here is derived from an EMBL/GenBank/DDBJ whole genome shotgun (WGS) entry which is preliminary data.</text>
</comment>